<keyword evidence="1" id="KW-0472">Membrane</keyword>
<protein>
    <recommendedName>
        <fullName evidence="4">DUF3169 domain-containing protein</fullName>
    </recommendedName>
</protein>
<organism evidence="2 3">
    <name type="scientific">Planococcus antarcticus DSM 14505</name>
    <dbReference type="NCBI Taxonomy" id="1185653"/>
    <lineage>
        <taxon>Bacteria</taxon>
        <taxon>Bacillati</taxon>
        <taxon>Bacillota</taxon>
        <taxon>Bacilli</taxon>
        <taxon>Bacillales</taxon>
        <taxon>Caryophanaceae</taxon>
        <taxon>Planococcus</taxon>
    </lineage>
</organism>
<feature type="transmembrane region" description="Helical" evidence="1">
    <location>
        <begin position="206"/>
        <end position="225"/>
    </location>
</feature>
<evidence type="ECO:0000256" key="1">
    <source>
        <dbReference type="SAM" id="Phobius"/>
    </source>
</evidence>
<name>A0ABM6D6N1_9BACL</name>
<keyword evidence="3" id="KW-1185">Reference proteome</keyword>
<keyword evidence="1" id="KW-1133">Transmembrane helix</keyword>
<dbReference type="Proteomes" id="UP000092661">
    <property type="component" value="Chromosome"/>
</dbReference>
<dbReference type="RefSeq" id="WP_065536799.1">
    <property type="nucleotide sequence ID" value="NZ_CP016534.2"/>
</dbReference>
<sequence length="230" mass="25895">MKKVFKTTGQLIIGALIGFFGMLVILQVEFRMDFSAYAYPVNLAILTIGTILAIFSLYRYFSIQFLTKKKLTGDEEDAAEGQMYRQYCDATLCSNLAMLLSLASLSISALASQPFWMLVFGLVLVFFGFFMSFILLSLLQEMYPERKLPSVSDKNYAEKLLDVSDDGEKHVMLGGLYKTYLTMNSLLIGAVVLLLFYSIVSESSQLFSIFVVVVILVVTNTQYQLSLRNK</sequence>
<evidence type="ECO:0008006" key="4">
    <source>
        <dbReference type="Google" id="ProtNLM"/>
    </source>
</evidence>
<evidence type="ECO:0000313" key="2">
    <source>
        <dbReference type="EMBL" id="ANU10728.1"/>
    </source>
</evidence>
<evidence type="ECO:0000313" key="3">
    <source>
        <dbReference type="Proteomes" id="UP000092661"/>
    </source>
</evidence>
<feature type="transmembrane region" description="Helical" evidence="1">
    <location>
        <begin position="179"/>
        <end position="200"/>
    </location>
</feature>
<dbReference type="Pfam" id="PF11368">
    <property type="entry name" value="DUF3169"/>
    <property type="match status" value="1"/>
</dbReference>
<feature type="transmembrane region" description="Helical" evidence="1">
    <location>
        <begin position="36"/>
        <end position="61"/>
    </location>
</feature>
<feature type="transmembrane region" description="Helical" evidence="1">
    <location>
        <begin position="12"/>
        <end position="30"/>
    </location>
</feature>
<keyword evidence="1" id="KW-0812">Transmembrane</keyword>
<dbReference type="EMBL" id="CP016534">
    <property type="protein sequence ID" value="ANU10728.1"/>
    <property type="molecule type" value="Genomic_DNA"/>
</dbReference>
<feature type="transmembrane region" description="Helical" evidence="1">
    <location>
        <begin position="92"/>
        <end position="111"/>
    </location>
</feature>
<gene>
    <name evidence="2" type="ORF">BBH88_10615</name>
</gene>
<dbReference type="InterPro" id="IPR021509">
    <property type="entry name" value="DUF3169"/>
</dbReference>
<proteinExistence type="predicted"/>
<reference evidence="2" key="1">
    <citation type="submission" date="2016-10" db="EMBL/GenBank/DDBJ databases">
        <authorList>
            <person name="See-Too W.S."/>
        </authorList>
    </citation>
    <scope>NUCLEOTIDE SEQUENCE</scope>
    <source>
        <strain evidence="2">DSM 14505</strain>
    </source>
</reference>
<accession>A0ABM6D6N1</accession>
<feature type="transmembrane region" description="Helical" evidence="1">
    <location>
        <begin position="117"/>
        <end position="139"/>
    </location>
</feature>